<feature type="coiled-coil region" evidence="3">
    <location>
        <begin position="264"/>
        <end position="328"/>
    </location>
</feature>
<dbReference type="PANTHER" id="PTHR32054:SF31">
    <property type="entry name" value="PROTEIN WEAK CHLOROPLAST MOVEMENT UNDER BLUE LIGHT 1"/>
    <property type="match status" value="1"/>
</dbReference>
<dbReference type="InterPro" id="IPR008545">
    <property type="entry name" value="Web"/>
</dbReference>
<name>A0A7J6WVC1_THATH</name>
<accession>A0A7J6WVC1</accession>
<dbReference type="Proteomes" id="UP000554482">
    <property type="component" value="Unassembled WGS sequence"/>
</dbReference>
<evidence type="ECO:0000256" key="3">
    <source>
        <dbReference type="SAM" id="Coils"/>
    </source>
</evidence>
<dbReference type="Pfam" id="PF05701">
    <property type="entry name" value="WEMBL"/>
    <property type="match status" value="1"/>
</dbReference>
<feature type="region of interest" description="Disordered" evidence="4">
    <location>
        <begin position="334"/>
        <end position="356"/>
    </location>
</feature>
<feature type="region of interest" description="Disordered" evidence="4">
    <location>
        <begin position="611"/>
        <end position="631"/>
    </location>
</feature>
<dbReference type="GO" id="GO:0009903">
    <property type="term" value="P:chloroplast avoidance movement"/>
    <property type="evidence" value="ECO:0007669"/>
    <property type="project" value="TreeGrafter"/>
</dbReference>
<gene>
    <name evidence="5" type="ORF">FRX31_009986</name>
</gene>
<dbReference type="GO" id="GO:0009904">
    <property type="term" value="P:chloroplast accumulation movement"/>
    <property type="evidence" value="ECO:0007669"/>
    <property type="project" value="TreeGrafter"/>
</dbReference>
<organism evidence="5 6">
    <name type="scientific">Thalictrum thalictroides</name>
    <name type="common">Rue-anemone</name>
    <name type="synonym">Anemone thalictroides</name>
    <dbReference type="NCBI Taxonomy" id="46969"/>
    <lineage>
        <taxon>Eukaryota</taxon>
        <taxon>Viridiplantae</taxon>
        <taxon>Streptophyta</taxon>
        <taxon>Embryophyta</taxon>
        <taxon>Tracheophyta</taxon>
        <taxon>Spermatophyta</taxon>
        <taxon>Magnoliopsida</taxon>
        <taxon>Ranunculales</taxon>
        <taxon>Ranunculaceae</taxon>
        <taxon>Thalictroideae</taxon>
        <taxon>Thalictrum</taxon>
    </lineage>
</organism>
<feature type="region of interest" description="Disordered" evidence="4">
    <location>
        <begin position="1"/>
        <end position="69"/>
    </location>
</feature>
<dbReference type="EMBL" id="JABWDY010010754">
    <property type="protein sequence ID" value="KAF5200435.1"/>
    <property type="molecule type" value="Genomic_DNA"/>
</dbReference>
<keyword evidence="6" id="KW-1185">Reference proteome</keyword>
<evidence type="ECO:0000256" key="4">
    <source>
        <dbReference type="SAM" id="MobiDB-lite"/>
    </source>
</evidence>
<sequence length="705" mass="79748">MDSLLKREDGGSTDQAHKRTFSSEQPMKRTYSIEQTHKRTYSSDIPIKRTYSTNPPAHKRTSSGHEIDTAAPIESVKEAVTKFGGIVDWKAHKVQTEEKRKVVEHEFEKTQMDIQKYKKESEEAKDANTKALVELDNTKRLIAELKLDLERAETEEHQAKQDSDLAKLRLEEVRQGISDDASVATNTEFEVAQARHAAAVEELKSVKTELEKLRGEYSSLIVEKDLAVKRAEEAASASLEVENTVEELTLELIAMKRSLESAHAAHLEAEEKRIRAEMAKEEDSSNWNTELKQAQEELQNLSQLNLPEQEIKLKLDNASALLLNLKDELDTCKGDKTNQENVEEEGNLKANQEDSRIEASHGDITSFKKELEELKLKIEKATVEVNYLKVASTSLKWELEMEKLAVSTTKQREGIALVTVASLQAELNKVMSELELIQVEREGKEKLVEVPNQLQKAMQETEESKSLALLAHAEMSNAKEEEELWKANAFALDRRLHAAEKDIEASRASEKLALAAVKALEESELAGNNSDENAPKGVTLSLEEYQTLSKRACEVEEQAKLKVAVAISQIEEAKKSELRSLQRLEEVNREKATKQEKYRIAVKTAELSEEGKLGSEQELRNRRTENEQRRRASDVGLVVSNLVQSPRGSTDERQRFVRSATAPTEFRIEHGMETDSSSEVEVVKKKKKKRSLFPRIVMFLARKKN</sequence>
<reference evidence="5 6" key="1">
    <citation type="submission" date="2020-06" db="EMBL/GenBank/DDBJ databases">
        <title>Transcriptomic and genomic resources for Thalictrum thalictroides and T. hernandezii: Facilitating candidate gene discovery in an emerging model plant lineage.</title>
        <authorList>
            <person name="Arias T."/>
            <person name="Riano-Pachon D.M."/>
            <person name="Di Stilio V.S."/>
        </authorList>
    </citation>
    <scope>NUCLEOTIDE SEQUENCE [LARGE SCALE GENOMIC DNA]</scope>
    <source>
        <strain evidence="6">cv. WT478/WT964</strain>
        <tissue evidence="5">Leaves</tissue>
    </source>
</reference>
<proteinExistence type="inferred from homology"/>
<evidence type="ECO:0000313" key="5">
    <source>
        <dbReference type="EMBL" id="KAF5200435.1"/>
    </source>
</evidence>
<feature type="coiled-coil region" evidence="3">
    <location>
        <begin position="364"/>
        <end position="391"/>
    </location>
</feature>
<evidence type="ECO:0000256" key="2">
    <source>
        <dbReference type="ARBA" id="ARBA00023054"/>
    </source>
</evidence>
<dbReference type="PANTHER" id="PTHR32054">
    <property type="entry name" value="HEAVY CHAIN, PUTATIVE, EXPRESSED-RELATED-RELATED"/>
    <property type="match status" value="1"/>
</dbReference>
<keyword evidence="2 3" id="KW-0175">Coiled coil</keyword>
<feature type="coiled-coil region" evidence="3">
    <location>
        <begin position="196"/>
        <end position="223"/>
    </location>
</feature>
<protein>
    <submittedName>
        <fullName evidence="5">Weak chloroplast movement under blue light</fullName>
    </submittedName>
</protein>
<comment type="similarity">
    <text evidence="1">Belongs to the WEB family.</text>
</comment>
<comment type="caution">
    <text evidence="5">The sequence shown here is derived from an EMBL/GenBank/DDBJ whole genome shotgun (WGS) entry which is preliminary data.</text>
</comment>
<feature type="compositionally biased region" description="Basic and acidic residues" evidence="4">
    <location>
        <begin position="1"/>
        <end position="10"/>
    </location>
</feature>
<dbReference type="GO" id="GO:0005829">
    <property type="term" value="C:cytosol"/>
    <property type="evidence" value="ECO:0007669"/>
    <property type="project" value="TreeGrafter"/>
</dbReference>
<dbReference type="AlphaFoldDB" id="A0A7J6WVC1"/>
<dbReference type="OrthoDB" id="1931671at2759"/>
<evidence type="ECO:0000313" key="6">
    <source>
        <dbReference type="Proteomes" id="UP000554482"/>
    </source>
</evidence>
<evidence type="ECO:0000256" key="1">
    <source>
        <dbReference type="ARBA" id="ARBA00005485"/>
    </source>
</evidence>
<feature type="coiled-coil region" evidence="3">
    <location>
        <begin position="100"/>
        <end position="169"/>
    </location>
</feature>